<dbReference type="GeneID" id="31007035"/>
<comment type="caution">
    <text evidence="2">The sequence shown here is derived from an EMBL/GenBank/DDBJ whole genome shotgun (WGS) entry which is preliminary data.</text>
</comment>
<dbReference type="Proteomes" id="UP000214365">
    <property type="component" value="Unassembled WGS sequence"/>
</dbReference>
<dbReference type="InterPro" id="IPR010987">
    <property type="entry name" value="Glutathione-S-Trfase_C-like"/>
</dbReference>
<dbReference type="InterPro" id="IPR054416">
    <property type="entry name" value="GST_UstS-like_C"/>
</dbReference>
<dbReference type="InterPro" id="IPR036282">
    <property type="entry name" value="Glutathione-S-Trfase_C_sf"/>
</dbReference>
<dbReference type="RefSeq" id="XP_020117945.1">
    <property type="nucleotide sequence ID" value="XM_020262204.1"/>
</dbReference>
<dbReference type="PROSITE" id="PS50405">
    <property type="entry name" value="GST_CTER"/>
    <property type="match status" value="1"/>
</dbReference>
<dbReference type="AlphaFoldDB" id="A0A225AHY2"/>
<proteinExistence type="predicted"/>
<sequence length="278" mass="30753">MADQTEPVHFFDLTSALEGPRQSWSPNTLKTRAILNYKGIKYTQSWISYPDIAPISKALEIPANLSGTVYYTLPAIVHKASVSSNPHGAMHDSFPIALHLDKAFPAPEYPSIFPNGQASIALAIATEKLLTASVAKFVRMLFAGVSGILDDRGKEYFSDTRLPRFQTRYPDIQSMAELRPASQEECDTIVADTNKELQIFSTLLEGQAQNAGPFLEGEKPAYADFVLAAYLAWYERSNPEVFDALLESSNGLLRKHWEASQPFINGQGVTIDWAVPKP</sequence>
<dbReference type="InterPro" id="IPR036249">
    <property type="entry name" value="Thioredoxin-like_sf"/>
</dbReference>
<name>A0A225AHY2_TALAT</name>
<dbReference type="Gene3D" id="3.40.30.10">
    <property type="entry name" value="Glutaredoxin"/>
    <property type="match status" value="1"/>
</dbReference>
<reference evidence="2 3" key="1">
    <citation type="submission" date="2015-06" db="EMBL/GenBank/DDBJ databases">
        <title>Talaromyces atroroseus IBT 11181 draft genome.</title>
        <authorList>
            <person name="Rasmussen K.B."/>
            <person name="Rasmussen S."/>
            <person name="Petersen B."/>
            <person name="Sicheritz-Ponten T."/>
            <person name="Mortensen U.H."/>
            <person name="Thrane U."/>
        </authorList>
    </citation>
    <scope>NUCLEOTIDE SEQUENCE [LARGE SCALE GENOMIC DNA]</scope>
    <source>
        <strain evidence="2 3">IBT 11181</strain>
    </source>
</reference>
<evidence type="ECO:0000313" key="3">
    <source>
        <dbReference type="Proteomes" id="UP000214365"/>
    </source>
</evidence>
<dbReference type="STRING" id="1441469.A0A225AHY2"/>
<accession>A0A225AHY2</accession>
<dbReference type="SUPFAM" id="SSF52833">
    <property type="entry name" value="Thioredoxin-like"/>
    <property type="match status" value="1"/>
</dbReference>
<keyword evidence="3" id="KW-1185">Reference proteome</keyword>
<dbReference type="Gene3D" id="1.20.1050.10">
    <property type="match status" value="1"/>
</dbReference>
<evidence type="ECO:0000259" key="1">
    <source>
        <dbReference type="PROSITE" id="PS50405"/>
    </source>
</evidence>
<evidence type="ECO:0000313" key="2">
    <source>
        <dbReference type="EMBL" id="OKL57824.1"/>
    </source>
</evidence>
<dbReference type="InterPro" id="IPR004045">
    <property type="entry name" value="Glutathione_S-Trfase_N"/>
</dbReference>
<dbReference type="OrthoDB" id="4951845at2759"/>
<protein>
    <recommendedName>
        <fullName evidence="1">GST C-terminal domain-containing protein</fullName>
    </recommendedName>
</protein>
<dbReference type="Pfam" id="PF22041">
    <property type="entry name" value="GST_C_7"/>
    <property type="match status" value="1"/>
</dbReference>
<feature type="domain" description="GST C-terminal" evidence="1">
    <location>
        <begin position="131"/>
        <end position="278"/>
    </location>
</feature>
<dbReference type="Pfam" id="PF13409">
    <property type="entry name" value="GST_N_2"/>
    <property type="match status" value="1"/>
</dbReference>
<dbReference type="SUPFAM" id="SSF47616">
    <property type="entry name" value="GST C-terminal domain-like"/>
    <property type="match status" value="1"/>
</dbReference>
<organism evidence="2 3">
    <name type="scientific">Talaromyces atroroseus</name>
    <dbReference type="NCBI Taxonomy" id="1441469"/>
    <lineage>
        <taxon>Eukaryota</taxon>
        <taxon>Fungi</taxon>
        <taxon>Dikarya</taxon>
        <taxon>Ascomycota</taxon>
        <taxon>Pezizomycotina</taxon>
        <taxon>Eurotiomycetes</taxon>
        <taxon>Eurotiomycetidae</taxon>
        <taxon>Eurotiales</taxon>
        <taxon>Trichocomaceae</taxon>
        <taxon>Talaromyces</taxon>
        <taxon>Talaromyces sect. Trachyspermi</taxon>
    </lineage>
</organism>
<gene>
    <name evidence="2" type="ORF">UA08_07279</name>
</gene>
<dbReference type="EMBL" id="LFMY01000011">
    <property type="protein sequence ID" value="OKL57824.1"/>
    <property type="molecule type" value="Genomic_DNA"/>
</dbReference>